<dbReference type="AlphaFoldDB" id="A0AAE4NWU3"/>
<evidence type="ECO:0008006" key="4">
    <source>
        <dbReference type="Google" id="ProtNLM"/>
    </source>
</evidence>
<dbReference type="Proteomes" id="UP001245683">
    <property type="component" value="Unassembled WGS sequence"/>
</dbReference>
<keyword evidence="1" id="KW-0472">Membrane</keyword>
<keyword evidence="3" id="KW-1185">Reference proteome</keyword>
<sequence length="66" mass="7462">MGRLRAQGAVEYLLTMALVLIILVWGIYYLRIAKGQHENLADSLSSSEDRFNEKIRSEISSNMDSS</sequence>
<evidence type="ECO:0000256" key="1">
    <source>
        <dbReference type="SAM" id="Phobius"/>
    </source>
</evidence>
<keyword evidence="1" id="KW-0812">Transmembrane</keyword>
<dbReference type="RefSeq" id="WP_315343402.1">
    <property type="nucleotide sequence ID" value="NZ_JAVDZE010000007.1"/>
</dbReference>
<keyword evidence="1" id="KW-1133">Transmembrane helix</keyword>
<gene>
    <name evidence="2" type="ORF">RBI02_09540</name>
</gene>
<dbReference type="EMBL" id="JAVDZE010000007">
    <property type="protein sequence ID" value="MDV3104772.1"/>
    <property type="molecule type" value="Genomic_DNA"/>
</dbReference>
<feature type="transmembrane region" description="Helical" evidence="1">
    <location>
        <begin position="12"/>
        <end position="30"/>
    </location>
</feature>
<reference evidence="2 3" key="1">
    <citation type="submission" date="2023-08" db="EMBL/GenBank/DDBJ databases">
        <title>Draft genome sequence of Thermococcus waiotapuensis WT1T, a thermophilic sulphur-dependent archaeon from order Thermococcales.</title>
        <authorList>
            <person name="Manners S.H."/>
            <person name="Carere C.R."/>
            <person name="Dhami M.K."/>
            <person name="Dobson R.C.J."/>
            <person name="Stott M.B."/>
        </authorList>
    </citation>
    <scope>NUCLEOTIDE SEQUENCE [LARGE SCALE GENOMIC DNA]</scope>
    <source>
        <strain evidence="2 3">WT1</strain>
    </source>
</reference>
<protein>
    <recommendedName>
        <fullName evidence="4">Class III signal peptide-containing protein</fullName>
    </recommendedName>
</protein>
<evidence type="ECO:0000313" key="2">
    <source>
        <dbReference type="EMBL" id="MDV3104772.1"/>
    </source>
</evidence>
<evidence type="ECO:0000313" key="3">
    <source>
        <dbReference type="Proteomes" id="UP001245683"/>
    </source>
</evidence>
<proteinExistence type="predicted"/>
<comment type="caution">
    <text evidence="2">The sequence shown here is derived from an EMBL/GenBank/DDBJ whole genome shotgun (WGS) entry which is preliminary data.</text>
</comment>
<accession>A0AAE4NWU3</accession>
<name>A0AAE4NWU3_9EURY</name>
<organism evidence="2 3">
    <name type="scientific">Thermococcus waiotapuensis</name>
    <dbReference type="NCBI Taxonomy" id="90909"/>
    <lineage>
        <taxon>Archaea</taxon>
        <taxon>Methanobacteriati</taxon>
        <taxon>Methanobacteriota</taxon>
        <taxon>Thermococci</taxon>
        <taxon>Thermococcales</taxon>
        <taxon>Thermococcaceae</taxon>
        <taxon>Thermococcus</taxon>
    </lineage>
</organism>